<reference evidence="1 2" key="1">
    <citation type="journal article" date="2022" name="DNA Res.">
        <title>Chromosomal-level genome assembly of the orchid tree Bauhinia variegata (Leguminosae; Cercidoideae) supports the allotetraploid origin hypothesis of Bauhinia.</title>
        <authorList>
            <person name="Zhong Y."/>
            <person name="Chen Y."/>
            <person name="Zheng D."/>
            <person name="Pang J."/>
            <person name="Liu Y."/>
            <person name="Luo S."/>
            <person name="Meng S."/>
            <person name="Qian L."/>
            <person name="Wei D."/>
            <person name="Dai S."/>
            <person name="Zhou R."/>
        </authorList>
    </citation>
    <scope>NUCLEOTIDE SEQUENCE [LARGE SCALE GENOMIC DNA]</scope>
    <source>
        <strain evidence="1">BV-YZ2020</strain>
    </source>
</reference>
<dbReference type="Proteomes" id="UP000828941">
    <property type="component" value="Chromosome 12"/>
</dbReference>
<evidence type="ECO:0000313" key="1">
    <source>
        <dbReference type="EMBL" id="KAI4305805.1"/>
    </source>
</evidence>
<evidence type="ECO:0000313" key="2">
    <source>
        <dbReference type="Proteomes" id="UP000828941"/>
    </source>
</evidence>
<name>A0ACB9L8G7_BAUVA</name>
<gene>
    <name evidence="1" type="ORF">L6164_029148</name>
</gene>
<sequence>MRSLQFCYPILLHLFLFHLLSHFSSSLPLCRHDQSSALLHFKNSFSLNTEASEWCDIYRNSPYPKTASWQNGSDCCLWDGVTCDTISGNVIGLDLSCSWLQGTFHQNSTLFQLTHLQTLNLADNDFSGSPMPSHFGGLQSLVYLNLSHSDFAGGIPSKISRLSNLVSLDLSRNDDLRIEPIQWKKLIQNATNLRELVFSGIDMSSIKPSSLSFLMNLSSSLVSLSLRHTGLHGNLSNSILCLPNLQILDLSFNDDLKIQLPKFNWSTSLTHLILWSTKSLGGNLPDSIGHLKSLYYLDLPNFELPGTIPPSFGNLSQLTFLGLHACKLQAPIPPSFWNLTQLTVLDLSFNNFSSQIPSSLSNFQHLTQLYLSENYFSGPIPNWMFHLVNLTWLTLSSNNLSGHVEFHQFLKLKNLQILDLSNNNFFSISFNKNLKMLDLSNNKIRRRVPKWLNDFEHYPLYSLNLSYNLLTSISDFSMMNIKYIDLSHNMLQGDLPIPSSSTSFFSVSNNKLTGDISSAICNASSLEVLNLSHNNLTGPIPQCLGNFPLLSNLNLQKNHLSGSIPTNISKENSHLETLNLNGNQLVGPLPQSLVQCKQLQVLDVGENNIDDQFPSWLDALSELQVLILRANKFYGVIPSRFKTKNPFSKLRIIDLSHNSFSGPLPIAYIKNFKGMKNVDKDTIGLNYLGNFSTFTGLVYLDSIVVTMKGFSIELEKILTTFTTIDLSKNLFEGEISKVFDELISLRGLNLSHNRINGTIPHSLGNLKSLEWLDLSSNKLEGEIPVALTNLNFLSYLNLSQNRLEGMIPQGKQFNTFLDESYAGNSKLCGFPLSRKCNKDEEQPPSPSTSHFDHEKEEFGFGWKAVALGYGCGVIFGMVMGYVVFAIGKPEWLVTTFGGETNKMRRMRNKPHGYRTSRN</sequence>
<organism evidence="1 2">
    <name type="scientific">Bauhinia variegata</name>
    <name type="common">Purple orchid tree</name>
    <name type="synonym">Phanera variegata</name>
    <dbReference type="NCBI Taxonomy" id="167791"/>
    <lineage>
        <taxon>Eukaryota</taxon>
        <taxon>Viridiplantae</taxon>
        <taxon>Streptophyta</taxon>
        <taxon>Embryophyta</taxon>
        <taxon>Tracheophyta</taxon>
        <taxon>Spermatophyta</taxon>
        <taxon>Magnoliopsida</taxon>
        <taxon>eudicotyledons</taxon>
        <taxon>Gunneridae</taxon>
        <taxon>Pentapetalae</taxon>
        <taxon>rosids</taxon>
        <taxon>fabids</taxon>
        <taxon>Fabales</taxon>
        <taxon>Fabaceae</taxon>
        <taxon>Cercidoideae</taxon>
        <taxon>Cercideae</taxon>
        <taxon>Bauhiniinae</taxon>
        <taxon>Bauhinia</taxon>
    </lineage>
</organism>
<proteinExistence type="predicted"/>
<dbReference type="EMBL" id="CM039437">
    <property type="protein sequence ID" value="KAI4305805.1"/>
    <property type="molecule type" value="Genomic_DNA"/>
</dbReference>
<keyword evidence="2" id="KW-1185">Reference proteome</keyword>
<protein>
    <submittedName>
        <fullName evidence="1">Uncharacterized protein</fullName>
    </submittedName>
</protein>
<comment type="caution">
    <text evidence="1">The sequence shown here is derived from an EMBL/GenBank/DDBJ whole genome shotgun (WGS) entry which is preliminary data.</text>
</comment>
<accession>A0ACB9L8G7</accession>